<dbReference type="InterPro" id="IPR040414">
    <property type="entry name" value="CID1/CID2"/>
</dbReference>
<name>A0AAQ3JZC4_9LILI</name>
<reference evidence="2 3" key="1">
    <citation type="submission" date="2023-10" db="EMBL/GenBank/DDBJ databases">
        <title>Chromosome-scale genome assembly provides insights into flower coloration mechanisms of Canna indica.</title>
        <authorList>
            <person name="Li C."/>
        </authorList>
    </citation>
    <scope>NUCLEOTIDE SEQUENCE [LARGE SCALE GENOMIC DNA]</scope>
    <source>
        <tissue evidence="2">Flower</tissue>
    </source>
</reference>
<evidence type="ECO:0000313" key="2">
    <source>
        <dbReference type="EMBL" id="WOK99078.1"/>
    </source>
</evidence>
<dbReference type="PANTHER" id="PTHR33790">
    <property type="entry name" value="OS05G0344200 PROTEIN"/>
    <property type="match status" value="1"/>
</dbReference>
<evidence type="ECO:0000256" key="1">
    <source>
        <dbReference type="SAM" id="MobiDB-lite"/>
    </source>
</evidence>
<protein>
    <submittedName>
        <fullName evidence="2">Uncharacterized protein</fullName>
    </submittedName>
</protein>
<proteinExistence type="predicted"/>
<dbReference type="Proteomes" id="UP001327560">
    <property type="component" value="Chromosome 2"/>
</dbReference>
<organism evidence="2 3">
    <name type="scientific">Canna indica</name>
    <name type="common">Indian-shot</name>
    <dbReference type="NCBI Taxonomy" id="4628"/>
    <lineage>
        <taxon>Eukaryota</taxon>
        <taxon>Viridiplantae</taxon>
        <taxon>Streptophyta</taxon>
        <taxon>Embryophyta</taxon>
        <taxon>Tracheophyta</taxon>
        <taxon>Spermatophyta</taxon>
        <taxon>Magnoliopsida</taxon>
        <taxon>Liliopsida</taxon>
        <taxon>Zingiberales</taxon>
        <taxon>Cannaceae</taxon>
        <taxon>Canna</taxon>
    </lineage>
</organism>
<feature type="region of interest" description="Disordered" evidence="1">
    <location>
        <begin position="132"/>
        <end position="151"/>
    </location>
</feature>
<dbReference type="EMBL" id="CP136891">
    <property type="protein sequence ID" value="WOK99078.1"/>
    <property type="molecule type" value="Genomic_DNA"/>
</dbReference>
<evidence type="ECO:0000313" key="3">
    <source>
        <dbReference type="Proteomes" id="UP001327560"/>
    </source>
</evidence>
<dbReference type="AlphaFoldDB" id="A0AAQ3JZC4"/>
<accession>A0AAQ3JZC4</accession>
<gene>
    <name evidence="2" type="ORF">Cni_G07790</name>
</gene>
<keyword evidence="3" id="KW-1185">Reference proteome</keyword>
<dbReference type="PANTHER" id="PTHR33790:SF10">
    <property type="entry name" value="PROTEIN EARLY RESPONSIVE TO DEHYDRATION 15"/>
    <property type="match status" value="1"/>
</dbReference>
<sequence length="151" mass="17431">MAVSCGEVGRSALNPNAPLFIPMMFQQVEDFSPEWWELVKTTPWFREHWSCQFLNEENFSSDEEDIDNMSPPDSFRTALHDFSMPVDDAEQHLLLNYLLASKSAETALKNLSLKSPKNRARPLSIPEKYREKPLPCVSPKRSPRCIIHQPR</sequence>